<comment type="caution">
    <text evidence="2">The sequence shown here is derived from an EMBL/GenBank/DDBJ whole genome shotgun (WGS) entry which is preliminary data.</text>
</comment>
<evidence type="ECO:0000313" key="3">
    <source>
        <dbReference type="Proteomes" id="UP000700596"/>
    </source>
</evidence>
<feature type="compositionally biased region" description="Low complexity" evidence="1">
    <location>
        <begin position="299"/>
        <end position="335"/>
    </location>
</feature>
<evidence type="ECO:0000313" key="2">
    <source>
        <dbReference type="EMBL" id="KAH7123594.1"/>
    </source>
</evidence>
<keyword evidence="3" id="KW-1185">Reference proteome</keyword>
<dbReference type="AlphaFoldDB" id="A0A9P9DPX3"/>
<feature type="region of interest" description="Disordered" evidence="1">
    <location>
        <begin position="74"/>
        <end position="98"/>
    </location>
</feature>
<feature type="region of interest" description="Disordered" evidence="1">
    <location>
        <begin position="287"/>
        <end position="352"/>
    </location>
</feature>
<reference evidence="2" key="1">
    <citation type="journal article" date="2021" name="Nat. Commun.">
        <title>Genetic determinants of endophytism in the Arabidopsis root mycobiome.</title>
        <authorList>
            <person name="Mesny F."/>
            <person name="Miyauchi S."/>
            <person name="Thiergart T."/>
            <person name="Pickel B."/>
            <person name="Atanasova L."/>
            <person name="Karlsson M."/>
            <person name="Huettel B."/>
            <person name="Barry K.W."/>
            <person name="Haridas S."/>
            <person name="Chen C."/>
            <person name="Bauer D."/>
            <person name="Andreopoulos W."/>
            <person name="Pangilinan J."/>
            <person name="LaButti K."/>
            <person name="Riley R."/>
            <person name="Lipzen A."/>
            <person name="Clum A."/>
            <person name="Drula E."/>
            <person name="Henrissat B."/>
            <person name="Kohler A."/>
            <person name="Grigoriev I.V."/>
            <person name="Martin F.M."/>
            <person name="Hacquard S."/>
        </authorList>
    </citation>
    <scope>NUCLEOTIDE SEQUENCE</scope>
    <source>
        <strain evidence="2">MPI-CAGE-CH-0243</strain>
    </source>
</reference>
<proteinExistence type="predicted"/>
<dbReference type="Proteomes" id="UP000700596">
    <property type="component" value="Unassembled WGS sequence"/>
</dbReference>
<accession>A0A9P9DPX3</accession>
<feature type="compositionally biased region" description="Acidic residues" evidence="1">
    <location>
        <begin position="109"/>
        <end position="123"/>
    </location>
</feature>
<feature type="region of interest" description="Disordered" evidence="1">
    <location>
        <begin position="104"/>
        <end position="123"/>
    </location>
</feature>
<evidence type="ECO:0000256" key="1">
    <source>
        <dbReference type="SAM" id="MobiDB-lite"/>
    </source>
</evidence>
<protein>
    <submittedName>
        <fullName evidence="2">Uncharacterized protein</fullName>
    </submittedName>
</protein>
<sequence>MFKAQVLRRGFSLWRGRASRSRIVDSAIRDGHETIHIQRVHFRKPFFSRSRLLGTALTTGTAYAFLRWLDDEDDEEEEETVQPAPPRQRPQPLEEAVEGFEKAAQNVTAEDENKDEEDDDEDDDEALLFFPTGLSRPKPRTFYKGSDPEWQEFTQIGRNKERVLRIKSEFVSKVRETAAAHPLIVRQVGKITPDKGDVWVEIIYPYGPPIEYERPGYELTESGSLRPATRPVEALHHRKLGNALYPTGAANAVYLDVKKRVTKSWGHFKSYVGWEDKKPDAPIVSGLFIAYPRPPPTPDTTTADPTTPTTPAPNNSQTQAAAPTSTPTSPTSPTQDADSRFNDHPLSRYLPQISPRDMMLNLSGFRMDYAKVPRHNPTEPPRGTFFMTGLIEIYGDRARLTMDVKAFYDPRIGQFVAMQMAVKTVRPHRQYPKR</sequence>
<name>A0A9P9DPX3_9PLEO</name>
<gene>
    <name evidence="2" type="ORF">B0J11DRAFT_315691</name>
</gene>
<dbReference type="EMBL" id="JAGMWT010000008">
    <property type="protein sequence ID" value="KAH7123594.1"/>
    <property type="molecule type" value="Genomic_DNA"/>
</dbReference>
<feature type="compositionally biased region" description="Basic and acidic residues" evidence="1">
    <location>
        <begin position="337"/>
        <end position="346"/>
    </location>
</feature>
<organism evidence="2 3">
    <name type="scientific">Dendryphion nanum</name>
    <dbReference type="NCBI Taxonomy" id="256645"/>
    <lineage>
        <taxon>Eukaryota</taxon>
        <taxon>Fungi</taxon>
        <taxon>Dikarya</taxon>
        <taxon>Ascomycota</taxon>
        <taxon>Pezizomycotina</taxon>
        <taxon>Dothideomycetes</taxon>
        <taxon>Pleosporomycetidae</taxon>
        <taxon>Pleosporales</taxon>
        <taxon>Torulaceae</taxon>
        <taxon>Dendryphion</taxon>
    </lineage>
</organism>
<dbReference type="OrthoDB" id="5316527at2759"/>